<dbReference type="Pfam" id="PF02737">
    <property type="entry name" value="3HCDH_N"/>
    <property type="match status" value="1"/>
</dbReference>
<dbReference type="InterPro" id="IPR006108">
    <property type="entry name" value="3HC_DH_C"/>
</dbReference>
<keyword evidence="8" id="KW-0443">Lipid metabolism</keyword>
<evidence type="ECO:0000256" key="1">
    <source>
        <dbReference type="ARBA" id="ARBA00004275"/>
    </source>
</evidence>
<dbReference type="RefSeq" id="WP_155303523.1">
    <property type="nucleotide sequence ID" value="NZ_AP021875.1"/>
</dbReference>
<evidence type="ECO:0000256" key="14">
    <source>
        <dbReference type="RuleBase" id="RU003707"/>
    </source>
</evidence>
<comment type="pathway">
    <text evidence="2">Lipid metabolism; fatty acid beta-oxidation.</text>
</comment>
<dbReference type="OrthoDB" id="9771883at2"/>
<dbReference type="SUPFAM" id="SSF52096">
    <property type="entry name" value="ClpP/crotonase"/>
    <property type="match status" value="1"/>
</dbReference>
<dbReference type="Proteomes" id="UP000427769">
    <property type="component" value="Chromosome"/>
</dbReference>
<dbReference type="Gene3D" id="3.90.226.10">
    <property type="entry name" value="2-enoyl-CoA Hydratase, Chain A, domain 1"/>
    <property type="match status" value="1"/>
</dbReference>
<dbReference type="KEGG" id="dwd:DSCW_19130"/>
<evidence type="ECO:0000256" key="5">
    <source>
        <dbReference type="ARBA" id="ARBA00022963"/>
    </source>
</evidence>
<dbReference type="InterPro" id="IPR006176">
    <property type="entry name" value="3-OHacyl-CoA_DH_NAD-bd"/>
</dbReference>
<keyword evidence="6" id="KW-0560">Oxidoreductase</keyword>
<keyword evidence="5" id="KW-0442">Lipid degradation</keyword>
<evidence type="ECO:0000256" key="3">
    <source>
        <dbReference type="ARBA" id="ARBA00008750"/>
    </source>
</evidence>
<keyword evidence="4" id="KW-0276">Fatty acid metabolism</keyword>
<dbReference type="GO" id="GO:0070403">
    <property type="term" value="F:NAD+ binding"/>
    <property type="evidence" value="ECO:0007669"/>
    <property type="project" value="InterPro"/>
</dbReference>
<keyword evidence="7" id="KW-0520">NAD</keyword>
<evidence type="ECO:0000313" key="18">
    <source>
        <dbReference type="Proteomes" id="UP000427769"/>
    </source>
</evidence>
<dbReference type="Gene3D" id="1.10.1040.50">
    <property type="match status" value="1"/>
</dbReference>
<keyword evidence="12" id="KW-0511">Multifunctional enzyme</keyword>
<evidence type="ECO:0000256" key="2">
    <source>
        <dbReference type="ARBA" id="ARBA00005005"/>
    </source>
</evidence>
<dbReference type="Pfam" id="PF00378">
    <property type="entry name" value="ECH_1"/>
    <property type="match status" value="1"/>
</dbReference>
<feature type="domain" description="3-hydroxyacyl-CoA dehydrogenase C-terminal" evidence="15">
    <location>
        <begin position="602"/>
        <end position="687"/>
    </location>
</feature>
<protein>
    <submittedName>
        <fullName evidence="17">3-hydroxyacyl-CoA dehydrogenase</fullName>
    </submittedName>
</protein>
<name>A0A5K7YYN6_9BACT</name>
<comment type="similarity">
    <text evidence="3">In the N-terminal section; belongs to the enoyl-CoA hydratase/isomerase family.</text>
</comment>
<dbReference type="InterPro" id="IPR036291">
    <property type="entry name" value="NAD(P)-bd_dom_sf"/>
</dbReference>
<dbReference type="InterPro" id="IPR029045">
    <property type="entry name" value="ClpP/crotonase-like_dom_sf"/>
</dbReference>
<evidence type="ECO:0000259" key="16">
    <source>
        <dbReference type="Pfam" id="PF02737"/>
    </source>
</evidence>
<dbReference type="UniPathway" id="UPA00659"/>
<sequence length="693" mass="75749">MQTITEAVSLEKIGSVGMLWIDNPPVNALGYPVRKGLSDGIDLAVSDDEIRAIVIICKGRTFCAGADIKEMGKPPVEPHLPDALNRIDQSDKPVIAALHGTALGGGMETALACHFRVAVSSAKLGLPEVKLGLIPAAGGTQRLPRLIGPEKALNRILAGDPMDAQTAFAEGVIDAVVEDDLADAALAFAHRVLEEGKPLVRVSAMTDKIDAIREQPEFFEDYRRQIAKSRRGFEAPEACIKAVEAAVRLPFAEGCRFERELFLKLRAGDQSAAQRYYFFAERAAAKIPDIEKTTPVRQIQTAGIVGAGTMGRGIAISLIDAGIPVTIVEAEGALLDEALAGIRKHYTAAAAKGKIDDSEIDQRLGRIAGTTQIEDLADADLVVEAVYEEMALKQNIFSQLDSICKPDAILATNTSYLNVDEIAARTRRPESVLGFHFFSPAHVMGLIEIVRAQKTDKTVLATAMALAKRLKKIAVMVGVCNGFAANRMYFQRKRACDSLILEGTLPEQVDRVLFDFGFPMGPFALYDLVGNDLGWRREDSRSETIRELLCESGRLGIKAGKGYYNYAPGSHRPEPAPEIDHLIVEFSEKQGIVRRKIGDDEILERCIYPMINEGAKILEEKIVHRPSDLDVIWVKGFGWPLYRGGPMFYADLVGLDKILDRMKAFQEQLGDDFAPAPLLEQLIREGKGFGSLN</sequence>
<keyword evidence="10" id="KW-0413">Isomerase</keyword>
<dbReference type="FunFam" id="1.10.1040.50:FF:000006">
    <property type="entry name" value="Peroxisomal bifunctional enzyme"/>
    <property type="match status" value="1"/>
</dbReference>
<evidence type="ECO:0000313" key="17">
    <source>
        <dbReference type="EMBL" id="BBO74496.1"/>
    </source>
</evidence>
<evidence type="ECO:0000256" key="6">
    <source>
        <dbReference type="ARBA" id="ARBA00023002"/>
    </source>
</evidence>
<dbReference type="InterPro" id="IPR018376">
    <property type="entry name" value="Enoyl-CoA_hyd/isom_CS"/>
</dbReference>
<dbReference type="AlphaFoldDB" id="A0A5K7YYN6"/>
<evidence type="ECO:0000256" key="9">
    <source>
        <dbReference type="ARBA" id="ARBA00023140"/>
    </source>
</evidence>
<evidence type="ECO:0000256" key="8">
    <source>
        <dbReference type="ARBA" id="ARBA00023098"/>
    </source>
</evidence>
<dbReference type="GO" id="GO:0016853">
    <property type="term" value="F:isomerase activity"/>
    <property type="evidence" value="ECO:0007669"/>
    <property type="project" value="UniProtKB-KW"/>
</dbReference>
<dbReference type="EMBL" id="AP021875">
    <property type="protein sequence ID" value="BBO74496.1"/>
    <property type="molecule type" value="Genomic_DNA"/>
</dbReference>
<comment type="catalytic activity">
    <reaction evidence="13">
        <text>a (3S)-3-hydroxyacyl-CoA + NAD(+) = a 3-oxoacyl-CoA + NADH + H(+)</text>
        <dbReference type="Rhea" id="RHEA:22432"/>
        <dbReference type="ChEBI" id="CHEBI:15378"/>
        <dbReference type="ChEBI" id="CHEBI:57318"/>
        <dbReference type="ChEBI" id="CHEBI:57540"/>
        <dbReference type="ChEBI" id="CHEBI:57945"/>
        <dbReference type="ChEBI" id="CHEBI:90726"/>
        <dbReference type="EC" id="1.1.1.35"/>
    </reaction>
</comment>
<comment type="subcellular location">
    <subcellularLocation>
        <location evidence="1">Peroxisome</location>
    </subcellularLocation>
</comment>
<reference evidence="17 18" key="1">
    <citation type="submission" date="2019-11" db="EMBL/GenBank/DDBJ databases">
        <title>Comparative genomics of hydrocarbon-degrading Desulfosarcina strains.</title>
        <authorList>
            <person name="Watanabe M."/>
            <person name="Kojima H."/>
            <person name="Fukui M."/>
        </authorList>
    </citation>
    <scope>NUCLEOTIDE SEQUENCE [LARGE SCALE GENOMIC DNA]</scope>
    <source>
        <strain evidence="17 18">PP31</strain>
    </source>
</reference>
<evidence type="ECO:0000256" key="7">
    <source>
        <dbReference type="ARBA" id="ARBA00023027"/>
    </source>
</evidence>
<dbReference type="PANTHER" id="PTHR23309">
    <property type="entry name" value="3-HYDROXYACYL-COA DEHYROGENASE"/>
    <property type="match status" value="1"/>
</dbReference>
<dbReference type="GO" id="GO:0003857">
    <property type="term" value="F:(3S)-3-hydroxyacyl-CoA dehydrogenase (NAD+) activity"/>
    <property type="evidence" value="ECO:0007669"/>
    <property type="project" value="UniProtKB-EC"/>
</dbReference>
<organism evidence="17 18">
    <name type="scientific">Desulfosarcina widdelii</name>
    <dbReference type="NCBI Taxonomy" id="947919"/>
    <lineage>
        <taxon>Bacteria</taxon>
        <taxon>Pseudomonadati</taxon>
        <taxon>Thermodesulfobacteriota</taxon>
        <taxon>Desulfobacteria</taxon>
        <taxon>Desulfobacterales</taxon>
        <taxon>Desulfosarcinaceae</taxon>
        <taxon>Desulfosarcina</taxon>
    </lineage>
</organism>
<feature type="domain" description="3-hydroxyacyl-CoA dehydrogenase C-terminal" evidence="15">
    <location>
        <begin position="482"/>
        <end position="566"/>
    </location>
</feature>
<dbReference type="SUPFAM" id="SSF48179">
    <property type="entry name" value="6-phosphogluconate dehydrogenase C-terminal domain-like"/>
    <property type="match status" value="2"/>
</dbReference>
<dbReference type="GO" id="GO:0004300">
    <property type="term" value="F:enoyl-CoA hydratase activity"/>
    <property type="evidence" value="ECO:0007669"/>
    <property type="project" value="UniProtKB-ARBA"/>
</dbReference>
<dbReference type="GO" id="GO:0006635">
    <property type="term" value="P:fatty acid beta-oxidation"/>
    <property type="evidence" value="ECO:0007669"/>
    <property type="project" value="UniProtKB-UniPathway"/>
</dbReference>
<dbReference type="InterPro" id="IPR001753">
    <property type="entry name" value="Enoyl-CoA_hydra/iso"/>
</dbReference>
<dbReference type="InterPro" id="IPR008927">
    <property type="entry name" value="6-PGluconate_DH-like_C_sf"/>
</dbReference>
<dbReference type="Gene3D" id="3.40.50.720">
    <property type="entry name" value="NAD(P)-binding Rossmann-like Domain"/>
    <property type="match status" value="1"/>
</dbReference>
<feature type="domain" description="3-hydroxyacyl-CoA dehydrogenase NAD binding" evidence="16">
    <location>
        <begin position="302"/>
        <end position="478"/>
    </location>
</feature>
<proteinExistence type="inferred from homology"/>
<comment type="similarity">
    <text evidence="14">Belongs to the enoyl-CoA hydratase/isomerase family.</text>
</comment>
<keyword evidence="11" id="KW-0456">Lyase</keyword>
<evidence type="ECO:0000256" key="11">
    <source>
        <dbReference type="ARBA" id="ARBA00023239"/>
    </source>
</evidence>
<evidence type="ECO:0000256" key="12">
    <source>
        <dbReference type="ARBA" id="ARBA00023268"/>
    </source>
</evidence>
<evidence type="ECO:0000256" key="13">
    <source>
        <dbReference type="ARBA" id="ARBA00049556"/>
    </source>
</evidence>
<keyword evidence="9" id="KW-0576">Peroxisome</keyword>
<accession>A0A5K7YYN6</accession>
<dbReference type="FunFam" id="3.40.50.720:FF:000009">
    <property type="entry name" value="Fatty oxidation complex, alpha subunit"/>
    <property type="match status" value="1"/>
</dbReference>
<gene>
    <name evidence="17" type="ORF">DSCW_19130</name>
</gene>
<dbReference type="SUPFAM" id="SSF51735">
    <property type="entry name" value="NAD(P)-binding Rossmann-fold domains"/>
    <property type="match status" value="1"/>
</dbReference>
<evidence type="ECO:0000259" key="15">
    <source>
        <dbReference type="Pfam" id="PF00725"/>
    </source>
</evidence>
<evidence type="ECO:0000256" key="4">
    <source>
        <dbReference type="ARBA" id="ARBA00022832"/>
    </source>
</evidence>
<dbReference type="CDD" id="cd06558">
    <property type="entry name" value="crotonase-like"/>
    <property type="match status" value="1"/>
</dbReference>
<dbReference type="PROSITE" id="PS00166">
    <property type="entry name" value="ENOYL_COA_HYDRATASE"/>
    <property type="match status" value="1"/>
</dbReference>
<dbReference type="Pfam" id="PF00725">
    <property type="entry name" value="3HCDH"/>
    <property type="match status" value="2"/>
</dbReference>
<keyword evidence="18" id="KW-1185">Reference proteome</keyword>
<evidence type="ECO:0000256" key="10">
    <source>
        <dbReference type="ARBA" id="ARBA00023235"/>
    </source>
</evidence>